<proteinExistence type="predicted"/>
<reference evidence="4" key="2">
    <citation type="submission" date="2023-08" db="EMBL/GenBank/DDBJ databases">
        <title>Identification and characterization of horizontal gene transfer across gut microbiota members of farm animals based on homology search.</title>
        <authorList>
            <person name="Schwarzerova J."/>
            <person name="Nykrynova M."/>
            <person name="Jureckova K."/>
            <person name="Cejkova D."/>
            <person name="Rychlik I."/>
        </authorList>
    </citation>
    <scope>NUCLEOTIDE SEQUENCE</scope>
    <source>
        <strain evidence="4">ET15</strain>
        <strain evidence="3">ET37</strain>
    </source>
</reference>
<feature type="domain" description="Glycosyltransferase 2-like" evidence="2">
    <location>
        <begin position="53"/>
        <end position="193"/>
    </location>
</feature>
<dbReference type="EC" id="2.4.-.-" evidence="4"/>
<dbReference type="Gene3D" id="3.90.550.10">
    <property type="entry name" value="Spore Coat Polysaccharide Biosynthesis Protein SpsA, Chain A"/>
    <property type="match status" value="1"/>
</dbReference>
<dbReference type="EMBL" id="JAUEIE010000007">
    <property type="protein sequence ID" value="MDN0023002.1"/>
    <property type="molecule type" value="Genomic_DNA"/>
</dbReference>
<dbReference type="InterPro" id="IPR001173">
    <property type="entry name" value="Glyco_trans_2-like"/>
</dbReference>
<dbReference type="AlphaFoldDB" id="A0AAW7JHI9"/>
<dbReference type="GO" id="GO:0016757">
    <property type="term" value="F:glycosyltransferase activity"/>
    <property type="evidence" value="ECO:0007669"/>
    <property type="project" value="UniProtKB-KW"/>
</dbReference>
<evidence type="ECO:0000256" key="1">
    <source>
        <dbReference type="SAM" id="Phobius"/>
    </source>
</evidence>
<evidence type="ECO:0000313" key="4">
    <source>
        <dbReference type="EMBL" id="MDN0025294.1"/>
    </source>
</evidence>
<gene>
    <name evidence="3" type="ORF">QVN81_08235</name>
    <name evidence="4" type="ORF">QVN84_07150</name>
</gene>
<name>A0AAW7JHI9_9BACT</name>
<reference evidence="4" key="1">
    <citation type="submission" date="2023-06" db="EMBL/GenBank/DDBJ databases">
        <authorList>
            <person name="Zeman M."/>
            <person name="Kubasova T."/>
            <person name="Jahodarova E."/>
            <person name="Nykrynova M."/>
            <person name="Rychlik I."/>
        </authorList>
    </citation>
    <scope>NUCLEOTIDE SEQUENCE</scope>
    <source>
        <strain evidence="4">ET15</strain>
        <strain evidence="3">ET37</strain>
    </source>
</reference>
<evidence type="ECO:0000313" key="5">
    <source>
        <dbReference type="Proteomes" id="UP001167831"/>
    </source>
</evidence>
<feature type="transmembrane region" description="Helical" evidence="1">
    <location>
        <begin position="317"/>
        <end position="337"/>
    </location>
</feature>
<dbReference type="RefSeq" id="WP_289825530.1">
    <property type="nucleotide sequence ID" value="NZ_JAUEIE010000007.1"/>
</dbReference>
<keyword evidence="1" id="KW-0472">Membrane</keyword>
<sequence length="385" mass="44414">MIFDTFSITVGALLVLLSLVTPILNPFFRIRNDFRNKSKINDNDDNETKPKVSVLLLAYDDTQELQNCISAVLNQKYNQDFEIIVIIEKGDIIAENTLSPYLKDKRIYVTFVPSKPLFMSRQKLAISLGVKAAHNEWITIIKSNDIPASENWLSALSRHFKKETSLIIGYANYEQNTKPYYRFIRLRTLSYLLHTAIHNTAYRSGSSNIAFRKSTFIGGGGYRGNLQLVHGEFDFIINKYAVNGNTGVEISPDSFIREKGPTKKEWNKDNISLYYMNKVLRRTIPHKLLYAVDVFTMYINYIAIITMMIYSATHINYILLSTSIFALILTLTLRTIIAGKAFRQYGENIAWIKVIPYELSTFINDLIYRLKYLRSDKNDFTTHKI</sequence>
<evidence type="ECO:0000313" key="6">
    <source>
        <dbReference type="Proteomes" id="UP001168478"/>
    </source>
</evidence>
<organism evidence="4 6">
    <name type="scientific">Leyella lascolaii</name>
    <dbReference type="NCBI Taxonomy" id="1776379"/>
    <lineage>
        <taxon>Bacteria</taxon>
        <taxon>Pseudomonadati</taxon>
        <taxon>Bacteroidota</taxon>
        <taxon>Bacteroidia</taxon>
        <taxon>Bacteroidales</taxon>
        <taxon>Prevotellaceae</taxon>
        <taxon>Leyella</taxon>
    </lineage>
</organism>
<keyword evidence="1" id="KW-0812">Transmembrane</keyword>
<keyword evidence="4" id="KW-0328">Glycosyltransferase</keyword>
<keyword evidence="1" id="KW-1133">Transmembrane helix</keyword>
<accession>A0AAW7JHI9</accession>
<dbReference type="EMBL" id="JAUEIF010000005">
    <property type="protein sequence ID" value="MDN0025294.1"/>
    <property type="molecule type" value="Genomic_DNA"/>
</dbReference>
<dbReference type="InterPro" id="IPR029044">
    <property type="entry name" value="Nucleotide-diphossugar_trans"/>
</dbReference>
<dbReference type="Pfam" id="PF00535">
    <property type="entry name" value="Glycos_transf_2"/>
    <property type="match status" value="1"/>
</dbReference>
<dbReference type="SUPFAM" id="SSF53448">
    <property type="entry name" value="Nucleotide-diphospho-sugar transferases"/>
    <property type="match status" value="1"/>
</dbReference>
<dbReference type="Proteomes" id="UP001168478">
    <property type="component" value="Unassembled WGS sequence"/>
</dbReference>
<feature type="transmembrane region" description="Helical" evidence="1">
    <location>
        <begin position="6"/>
        <end position="28"/>
    </location>
</feature>
<keyword evidence="4" id="KW-0808">Transferase</keyword>
<keyword evidence="5" id="KW-1185">Reference proteome</keyword>
<protein>
    <submittedName>
        <fullName evidence="4">Glycosyltransferase</fullName>
        <ecNumber evidence="4">2.4.-.-</ecNumber>
    </submittedName>
</protein>
<dbReference type="Proteomes" id="UP001167831">
    <property type="component" value="Unassembled WGS sequence"/>
</dbReference>
<evidence type="ECO:0000259" key="2">
    <source>
        <dbReference type="Pfam" id="PF00535"/>
    </source>
</evidence>
<comment type="caution">
    <text evidence="4">The sequence shown here is derived from an EMBL/GenBank/DDBJ whole genome shotgun (WGS) entry which is preliminary data.</text>
</comment>
<feature type="transmembrane region" description="Helical" evidence="1">
    <location>
        <begin position="288"/>
        <end position="311"/>
    </location>
</feature>
<evidence type="ECO:0000313" key="3">
    <source>
        <dbReference type="EMBL" id="MDN0023002.1"/>
    </source>
</evidence>